<evidence type="ECO:0000256" key="1">
    <source>
        <dbReference type="SAM" id="Phobius"/>
    </source>
</evidence>
<dbReference type="RefSeq" id="WP_152235494.1">
    <property type="nucleotide sequence ID" value="NZ_JBHSKZ010000058.1"/>
</dbReference>
<feature type="transmembrane region" description="Helical" evidence="1">
    <location>
        <begin position="169"/>
        <end position="198"/>
    </location>
</feature>
<dbReference type="EMBL" id="WBVT01000064">
    <property type="protein sequence ID" value="KAB7788703.1"/>
    <property type="molecule type" value="Genomic_DNA"/>
</dbReference>
<feature type="transmembrane region" description="Helical" evidence="1">
    <location>
        <begin position="78"/>
        <end position="97"/>
    </location>
</feature>
<dbReference type="Gene3D" id="1.20.1250.20">
    <property type="entry name" value="MFS general substrate transporter like domains"/>
    <property type="match status" value="1"/>
</dbReference>
<keyword evidence="1" id="KW-0472">Membrane</keyword>
<keyword evidence="1" id="KW-1133">Transmembrane helix</keyword>
<protein>
    <recommendedName>
        <fullName evidence="4">MFS transporter</fullName>
    </recommendedName>
</protein>
<dbReference type="PANTHER" id="PTHR23542:SF1">
    <property type="entry name" value="MAJOR FACILITATOR SUPERFAMILY (MFS) PROFILE DOMAIN-CONTAINING PROTEIN"/>
    <property type="match status" value="1"/>
</dbReference>
<accession>A0A6I1GAK5</accession>
<dbReference type="PROSITE" id="PS51257">
    <property type="entry name" value="PROKAR_LIPOPROTEIN"/>
    <property type="match status" value="1"/>
</dbReference>
<proteinExistence type="predicted"/>
<name>A0A6I1GAK5_9BIFI</name>
<evidence type="ECO:0000313" key="3">
    <source>
        <dbReference type="Proteomes" id="UP000441772"/>
    </source>
</evidence>
<keyword evidence="1" id="KW-0812">Transmembrane</keyword>
<feature type="transmembrane region" description="Helical" evidence="1">
    <location>
        <begin position="299"/>
        <end position="319"/>
    </location>
</feature>
<feature type="transmembrane region" description="Helical" evidence="1">
    <location>
        <begin position="325"/>
        <end position="351"/>
    </location>
</feature>
<evidence type="ECO:0000313" key="2">
    <source>
        <dbReference type="EMBL" id="KAB7788703.1"/>
    </source>
</evidence>
<dbReference type="PANTHER" id="PTHR23542">
    <property type="match status" value="1"/>
</dbReference>
<dbReference type="SUPFAM" id="SSF103473">
    <property type="entry name" value="MFS general substrate transporter"/>
    <property type="match status" value="1"/>
</dbReference>
<reference evidence="2 3" key="1">
    <citation type="submission" date="2019-09" db="EMBL/GenBank/DDBJ databases">
        <title>Characterization of the phylogenetic diversity of two novel species belonging to the genus Bifidobacterium: Bifidobacterium cebidarum sp. nov. and Bifidobacterium leontopitheci sp. nov.</title>
        <authorList>
            <person name="Lugli G.A."/>
            <person name="Duranti S."/>
            <person name="Milani C."/>
            <person name="Turroni F."/>
            <person name="Ventura M."/>
        </authorList>
    </citation>
    <scope>NUCLEOTIDE SEQUENCE [LARGE SCALE GENOMIC DNA]</scope>
    <source>
        <strain evidence="2 3">LMG 31471</strain>
    </source>
</reference>
<sequence length="426" mass="45503">MSNRTYWGFIRNAVSGPLLGASCIARAAAGLLPYGITVYYIAKNEYALAGIVSAVMMIASSLTSGVRGRIVEQYSPRIALIAMAAVNGVTALMTIGIDSIPSENVMVKYPVEMLCAIGSGISLPPVSAVIRDVWNTITDDQTENMTLHSLDSILEEAVFSITPFITSTLWLFMSPVVGVVAGALLGVLGNAIIVICGIQSTSRVRELFSRRSMLKPVVGMQKLWQRSYWFRGAWALLIPQYGVGFGLSALTLLLPKVTESLWGNEAFSGYLLSAISISGVLATMVWGKMHLKITQAKKYMLLSVAICISNMIFLSIPFVGNGIYAGLLLIMAVILYGSAMSPMFVTAYTWIDLHVNVNNQITANTMLGGAYNLGDGCSSIFTGVIAASPLCVALPVVCAVVIAAELPAGCIGYVDRAEKGSQSRCY</sequence>
<dbReference type="AlphaFoldDB" id="A0A6I1GAK5"/>
<gene>
    <name evidence="2" type="ORF">F7D09_2098</name>
</gene>
<keyword evidence="3" id="KW-1185">Reference proteome</keyword>
<comment type="caution">
    <text evidence="2">The sequence shown here is derived from an EMBL/GenBank/DDBJ whole genome shotgun (WGS) entry which is preliminary data.</text>
</comment>
<evidence type="ECO:0008006" key="4">
    <source>
        <dbReference type="Google" id="ProtNLM"/>
    </source>
</evidence>
<dbReference type="InterPro" id="IPR036259">
    <property type="entry name" value="MFS_trans_sf"/>
</dbReference>
<feature type="transmembrane region" description="Helical" evidence="1">
    <location>
        <begin position="228"/>
        <end position="254"/>
    </location>
</feature>
<dbReference type="Proteomes" id="UP000441772">
    <property type="component" value="Unassembled WGS sequence"/>
</dbReference>
<feature type="transmembrane region" description="Helical" evidence="1">
    <location>
        <begin position="45"/>
        <end position="66"/>
    </location>
</feature>
<organism evidence="2 3">
    <name type="scientific">Bifidobacterium leontopitheci</name>
    <dbReference type="NCBI Taxonomy" id="2650774"/>
    <lineage>
        <taxon>Bacteria</taxon>
        <taxon>Bacillati</taxon>
        <taxon>Actinomycetota</taxon>
        <taxon>Actinomycetes</taxon>
        <taxon>Bifidobacteriales</taxon>
        <taxon>Bifidobacteriaceae</taxon>
        <taxon>Bifidobacterium</taxon>
    </lineage>
</organism>
<feature type="transmembrane region" description="Helical" evidence="1">
    <location>
        <begin position="266"/>
        <end position="287"/>
    </location>
</feature>